<dbReference type="InterPro" id="IPR006089">
    <property type="entry name" value="Acyl-CoA_DH_CS"/>
</dbReference>
<evidence type="ECO:0000256" key="3">
    <source>
        <dbReference type="ARBA" id="ARBA00022630"/>
    </source>
</evidence>
<dbReference type="PROSITE" id="PS00072">
    <property type="entry name" value="ACYL_COA_DH_1"/>
    <property type="match status" value="1"/>
</dbReference>
<dbReference type="Gene3D" id="1.20.140.10">
    <property type="entry name" value="Butyryl-CoA Dehydrogenase, subunit A, domain 3"/>
    <property type="match status" value="1"/>
</dbReference>
<organism evidence="9 10">
    <name type="scientific">Candidatus Ruania gallistercoris</name>
    <dbReference type="NCBI Taxonomy" id="2838746"/>
    <lineage>
        <taxon>Bacteria</taxon>
        <taxon>Bacillati</taxon>
        <taxon>Actinomycetota</taxon>
        <taxon>Actinomycetes</taxon>
        <taxon>Micrococcales</taxon>
        <taxon>Ruaniaceae</taxon>
        <taxon>Ruania</taxon>
    </lineage>
</organism>
<reference evidence="9" key="1">
    <citation type="journal article" date="2021" name="PeerJ">
        <title>Extensive microbial diversity within the chicken gut microbiome revealed by metagenomics and culture.</title>
        <authorList>
            <person name="Gilroy R."/>
            <person name="Ravi A."/>
            <person name="Getino M."/>
            <person name="Pursley I."/>
            <person name="Horton D.L."/>
            <person name="Alikhan N.F."/>
            <person name="Baker D."/>
            <person name="Gharbi K."/>
            <person name="Hall N."/>
            <person name="Watson M."/>
            <person name="Adriaenssens E.M."/>
            <person name="Foster-Nyarko E."/>
            <person name="Jarju S."/>
            <person name="Secka A."/>
            <person name="Antonio M."/>
            <person name="Oren A."/>
            <person name="Chaudhuri R.R."/>
            <person name="La Ragione R."/>
            <person name="Hildebrand F."/>
            <person name="Pallen M.J."/>
        </authorList>
    </citation>
    <scope>NUCLEOTIDE SEQUENCE</scope>
    <source>
        <strain evidence="9">ChiGjej4B4-7305</strain>
    </source>
</reference>
<dbReference type="SUPFAM" id="SSF56645">
    <property type="entry name" value="Acyl-CoA dehydrogenase NM domain-like"/>
    <property type="match status" value="1"/>
</dbReference>
<dbReference type="PANTHER" id="PTHR43884:SF40">
    <property type="entry name" value="ACYL-COA DEHYDROGENASE"/>
    <property type="match status" value="1"/>
</dbReference>
<evidence type="ECO:0000256" key="1">
    <source>
        <dbReference type="ARBA" id="ARBA00001974"/>
    </source>
</evidence>
<evidence type="ECO:0000259" key="7">
    <source>
        <dbReference type="Pfam" id="PF02770"/>
    </source>
</evidence>
<dbReference type="GO" id="GO:0050660">
    <property type="term" value="F:flavin adenine dinucleotide binding"/>
    <property type="evidence" value="ECO:0007669"/>
    <property type="project" value="InterPro"/>
</dbReference>
<dbReference type="InterPro" id="IPR046373">
    <property type="entry name" value="Acyl-CoA_Oxase/DH_mid-dom_sf"/>
</dbReference>
<comment type="cofactor">
    <cofactor evidence="1 5">
        <name>FAD</name>
        <dbReference type="ChEBI" id="CHEBI:57692"/>
    </cofactor>
</comment>
<dbReference type="Proteomes" id="UP000824037">
    <property type="component" value="Unassembled WGS sequence"/>
</dbReference>
<dbReference type="InterPro" id="IPR006091">
    <property type="entry name" value="Acyl-CoA_Oxase/DH_mid-dom"/>
</dbReference>
<dbReference type="Gene3D" id="2.40.110.10">
    <property type="entry name" value="Butyryl-CoA Dehydrogenase, subunit A, domain 2"/>
    <property type="match status" value="1"/>
</dbReference>
<dbReference type="InterPro" id="IPR009100">
    <property type="entry name" value="AcylCoA_DH/oxidase_NM_dom_sf"/>
</dbReference>
<evidence type="ECO:0000313" key="9">
    <source>
        <dbReference type="EMBL" id="HIZ34145.1"/>
    </source>
</evidence>
<comment type="caution">
    <text evidence="9">The sequence shown here is derived from an EMBL/GenBank/DDBJ whole genome shotgun (WGS) entry which is preliminary data.</text>
</comment>
<keyword evidence="3 5" id="KW-0285">Flavoprotein</keyword>
<dbReference type="AlphaFoldDB" id="A0A9D2J242"/>
<feature type="domain" description="Acyl-CoA oxidase/dehydrogenase middle" evidence="7">
    <location>
        <begin position="109"/>
        <end position="204"/>
    </location>
</feature>
<evidence type="ECO:0000313" key="10">
    <source>
        <dbReference type="Proteomes" id="UP000824037"/>
    </source>
</evidence>
<keyword evidence="4 5" id="KW-0274">FAD</keyword>
<dbReference type="EMBL" id="DXBY01000002">
    <property type="protein sequence ID" value="HIZ34145.1"/>
    <property type="molecule type" value="Genomic_DNA"/>
</dbReference>
<proteinExistence type="inferred from homology"/>
<evidence type="ECO:0000259" key="6">
    <source>
        <dbReference type="Pfam" id="PF00441"/>
    </source>
</evidence>
<evidence type="ECO:0000256" key="5">
    <source>
        <dbReference type="RuleBase" id="RU362125"/>
    </source>
</evidence>
<dbReference type="Pfam" id="PF02771">
    <property type="entry name" value="Acyl-CoA_dh_N"/>
    <property type="match status" value="1"/>
</dbReference>
<dbReference type="PANTHER" id="PTHR43884">
    <property type="entry name" value="ACYL-COA DEHYDROGENASE"/>
    <property type="match status" value="1"/>
</dbReference>
<dbReference type="Gene3D" id="1.10.540.10">
    <property type="entry name" value="Acyl-CoA dehydrogenase/oxidase, N-terminal domain"/>
    <property type="match status" value="1"/>
</dbReference>
<reference evidence="9" key="2">
    <citation type="submission" date="2021-04" db="EMBL/GenBank/DDBJ databases">
        <authorList>
            <person name="Gilroy R."/>
        </authorList>
    </citation>
    <scope>NUCLEOTIDE SEQUENCE</scope>
    <source>
        <strain evidence="9">ChiGjej4B4-7305</strain>
    </source>
</reference>
<dbReference type="Pfam" id="PF02770">
    <property type="entry name" value="Acyl-CoA_dh_M"/>
    <property type="match status" value="1"/>
</dbReference>
<feature type="domain" description="Acyl-CoA dehydrogenase/oxidase N-terminal" evidence="8">
    <location>
        <begin position="3"/>
        <end position="102"/>
    </location>
</feature>
<dbReference type="SUPFAM" id="SSF47203">
    <property type="entry name" value="Acyl-CoA dehydrogenase C-terminal domain-like"/>
    <property type="match status" value="1"/>
</dbReference>
<feature type="domain" description="Acyl-CoA dehydrogenase/oxidase C-terminal" evidence="6">
    <location>
        <begin position="215"/>
        <end position="363"/>
    </location>
</feature>
<keyword evidence="5" id="KW-0560">Oxidoreductase</keyword>
<evidence type="ECO:0000259" key="8">
    <source>
        <dbReference type="Pfam" id="PF02771"/>
    </source>
</evidence>
<dbReference type="InterPro" id="IPR009075">
    <property type="entry name" value="AcylCo_DH/oxidase_C"/>
</dbReference>
<dbReference type="GO" id="GO:0003995">
    <property type="term" value="F:acyl-CoA dehydrogenase activity"/>
    <property type="evidence" value="ECO:0007669"/>
    <property type="project" value="InterPro"/>
</dbReference>
<dbReference type="CDD" id="cd00567">
    <property type="entry name" value="ACAD"/>
    <property type="match status" value="1"/>
</dbReference>
<evidence type="ECO:0000256" key="2">
    <source>
        <dbReference type="ARBA" id="ARBA00009347"/>
    </source>
</evidence>
<dbReference type="Pfam" id="PF00441">
    <property type="entry name" value="Acyl-CoA_dh_1"/>
    <property type="match status" value="1"/>
</dbReference>
<dbReference type="InterPro" id="IPR036250">
    <property type="entry name" value="AcylCo_DH-like_C"/>
</dbReference>
<sequence>MTALAEFIADRVAPRAQAIDQEGDFFADLLDDAAELGLQRLMVAADGRPDATRMPQALQVTEALSAHSPAVALGVAGTRLSCYLLGKYAPQSLQDRWLEPTLAARTFGSFAITEPEAGTDVRGLTTVAVPEGEDYLLTGTKCWVGFAPIADFAIVLAKEGSADRDAPMVALVVDMSSPGAHGRAGPELSGFRGMPNGELHFTGVRVPRTDRLRIEGFTGMMDGLNMARIDVAGYASGLLRSALVASLERANARSAFGKTLAQLPIIQRKIGRIAADYHAARALGLRAAESFSHGSGGDQDLISMAKMFASDAARRATDEAMQIHGALGIVADEAVNRMHRDAKVTQIFDGTSEIHETMLGRRALRAHAAGHLAPFVESAQFTSSGAEHR</sequence>
<name>A0A9D2J242_9MICO</name>
<protein>
    <submittedName>
        <fullName evidence="9">Acyl-CoA/acyl-ACP dehydrogenase</fullName>
    </submittedName>
</protein>
<accession>A0A9D2J242</accession>
<evidence type="ECO:0000256" key="4">
    <source>
        <dbReference type="ARBA" id="ARBA00022827"/>
    </source>
</evidence>
<dbReference type="InterPro" id="IPR037069">
    <property type="entry name" value="AcylCoA_DH/ox_N_sf"/>
</dbReference>
<comment type="similarity">
    <text evidence="2 5">Belongs to the acyl-CoA dehydrogenase family.</text>
</comment>
<dbReference type="InterPro" id="IPR013786">
    <property type="entry name" value="AcylCoA_DH/ox_N"/>
</dbReference>
<gene>
    <name evidence="9" type="ORF">H9815_00065</name>
</gene>